<accession>A0A0K1H0D5</accession>
<reference evidence="1 2" key="1">
    <citation type="journal article" date="2016" name="BMC Genomics">
        <title>A novel strain of cynomolgus macaque cytomegalovirus: implications for host-virus co-evolution.</title>
        <authorList>
            <person name="Russell J.N."/>
            <person name="Marsh A.K."/>
            <person name="Willer D.O."/>
            <person name="Ambagala A.P."/>
            <person name="Dzamba M."/>
            <person name="Chan J.K."/>
            <person name="Pilon R."/>
            <person name="Fournier J."/>
            <person name="Brudno M."/>
            <person name="Antony J.M."/>
            <person name="Sandstrom P."/>
            <person name="Evans B.J."/>
            <person name="MacDonald K.S."/>
        </authorList>
    </citation>
    <scope>NUCLEOTIDE SEQUENCE [LARGE SCALE GENOMIC DNA]</scope>
    <source>
        <strain evidence="1">Mauritius</strain>
    </source>
</reference>
<name>A0A0K1H0D5_9BETA</name>
<dbReference type="Proteomes" id="UP000118435">
    <property type="component" value="Segment"/>
</dbReference>
<proteinExistence type="predicted"/>
<evidence type="ECO:0000313" key="2">
    <source>
        <dbReference type="Proteomes" id="UP000118435"/>
    </source>
</evidence>
<dbReference type="InterPro" id="IPR003360">
    <property type="entry name" value="US22-like"/>
</dbReference>
<organism evidence="1 2">
    <name type="scientific">Cynomolgus macaque cytomegalovirus strain Mauritius</name>
    <dbReference type="NCBI Taxonomy" id="1690255"/>
    <lineage>
        <taxon>Viruses</taxon>
        <taxon>Duplodnaviria</taxon>
        <taxon>Heunggongvirae</taxon>
        <taxon>Peploviricota</taxon>
        <taxon>Herviviricetes</taxon>
        <taxon>Herpesvirales</taxon>
        <taxon>Orthoherpesviridae</taxon>
        <taxon>Betaherpesvirinae</taxon>
        <taxon>Cytomegalovirus</taxon>
        <taxon>Cytomegalovirus macacinebeta3</taxon>
    </lineage>
</organism>
<dbReference type="EMBL" id="KP796148">
    <property type="protein sequence ID" value="AKT72709.1"/>
    <property type="molecule type" value="Genomic_DNA"/>
</dbReference>
<protein>
    <submittedName>
        <fullName evidence="1">Protein UL23</fullName>
    </submittedName>
</protein>
<gene>
    <name evidence="1" type="primary">CyUL23</name>
</gene>
<evidence type="ECO:0000313" key="1">
    <source>
        <dbReference type="EMBL" id="AKT72709.1"/>
    </source>
</evidence>
<dbReference type="Pfam" id="PF02393">
    <property type="entry name" value="US22"/>
    <property type="match status" value="1"/>
</dbReference>
<sequence length="312" mass="35906">MPAGSFPSVGLVTMFCWYTWGTCCRGSGANRSKWKSGQRIHLPWPKDRVLVVLRRWRSVRNAEKEEERLSQYLCCPEKLHFVGSVCTKAFLKHREGTPPSELYVGQSGNVYLYVDVVYSDALTWIADDIEDFLVHGLRRCSFMVVPNANVLKKKETRRLVICENLNDLCEWRNMHASSLMRLGDGNMLCVSLPTSFSRLDLYYWRRMVGTTKVEPVGRIAIADRLISIFADSYLRIYATTENSVCVVADTVMEFAMRGLVRYRWSTVFYGDKKMRKLSGNLVCPYGKTHIYDRKSICRRSQRISCSSVHIST</sequence>